<dbReference type="PROSITE" id="PS50915">
    <property type="entry name" value="CRYSTALLIN_BETA_GAMMA"/>
    <property type="match status" value="1"/>
</dbReference>
<keyword evidence="3" id="KW-0732">Signal</keyword>
<evidence type="ECO:0000313" key="5">
    <source>
        <dbReference type="EMBL" id="KJZ74379.1"/>
    </source>
</evidence>
<dbReference type="InterPro" id="IPR011024">
    <property type="entry name" value="G_crystallin-like"/>
</dbReference>
<comment type="similarity">
    <text evidence="1">Belongs to the beta/gamma-crystallin family.</text>
</comment>
<sequence length="77" mass="8506">MRVTGVIAALFATLAAAESADVQREEFFAAGIIYRQPNFRGQSRVLEVGRCVDLRGPLYDNVRSIRVSGNIECSIFL</sequence>
<feature type="chain" id="PRO_5002526297" description="Beta/gamma crystallin 'Greek key' domain-containing protein" evidence="3">
    <location>
        <begin position="20"/>
        <end position="77"/>
    </location>
</feature>
<evidence type="ECO:0000256" key="3">
    <source>
        <dbReference type="SAM" id="SignalP"/>
    </source>
</evidence>
<dbReference type="InterPro" id="IPR001064">
    <property type="entry name" value="Beta/gamma_crystallin"/>
</dbReference>
<feature type="domain" description="Beta/gamma crystallin 'Greek key'" evidence="4">
    <location>
        <begin position="29"/>
        <end position="69"/>
    </location>
</feature>
<keyword evidence="6" id="KW-1185">Reference proteome</keyword>
<evidence type="ECO:0000259" key="4">
    <source>
        <dbReference type="PROSITE" id="PS50915"/>
    </source>
</evidence>
<feature type="signal peptide" evidence="3">
    <location>
        <begin position="1"/>
        <end position="19"/>
    </location>
</feature>
<accession>A0A0F8A4Y3</accession>
<dbReference type="Proteomes" id="UP000054481">
    <property type="component" value="Unassembled WGS sequence"/>
</dbReference>
<dbReference type="Gene3D" id="2.60.20.10">
    <property type="entry name" value="Crystallins"/>
    <property type="match status" value="1"/>
</dbReference>
<organism evidence="5 6">
    <name type="scientific">Hirsutella minnesotensis 3608</name>
    <dbReference type="NCBI Taxonomy" id="1043627"/>
    <lineage>
        <taxon>Eukaryota</taxon>
        <taxon>Fungi</taxon>
        <taxon>Dikarya</taxon>
        <taxon>Ascomycota</taxon>
        <taxon>Pezizomycotina</taxon>
        <taxon>Sordariomycetes</taxon>
        <taxon>Hypocreomycetidae</taxon>
        <taxon>Hypocreales</taxon>
        <taxon>Ophiocordycipitaceae</taxon>
        <taxon>Hirsutella</taxon>
    </lineage>
</organism>
<dbReference type="OrthoDB" id="4922373at2759"/>
<reference evidence="5 6" key="1">
    <citation type="journal article" date="2014" name="Genome Biol. Evol.">
        <title>Comparative genomics and transcriptomics analyses reveal divergent lifestyle features of nematode endoparasitic fungus Hirsutella minnesotensis.</title>
        <authorList>
            <person name="Lai Y."/>
            <person name="Liu K."/>
            <person name="Zhang X."/>
            <person name="Zhang X."/>
            <person name="Li K."/>
            <person name="Wang N."/>
            <person name="Shu C."/>
            <person name="Wu Y."/>
            <person name="Wang C."/>
            <person name="Bushley K.E."/>
            <person name="Xiang M."/>
            <person name="Liu X."/>
        </authorList>
    </citation>
    <scope>NUCLEOTIDE SEQUENCE [LARGE SCALE GENOMIC DNA]</scope>
    <source>
        <strain evidence="5 6">3608</strain>
    </source>
</reference>
<evidence type="ECO:0000256" key="1">
    <source>
        <dbReference type="ARBA" id="ARBA00009646"/>
    </source>
</evidence>
<protein>
    <recommendedName>
        <fullName evidence="4">Beta/gamma crystallin 'Greek key' domain-containing protein</fullName>
    </recommendedName>
</protein>
<evidence type="ECO:0000313" key="6">
    <source>
        <dbReference type="Proteomes" id="UP000054481"/>
    </source>
</evidence>
<dbReference type="SUPFAM" id="SSF49695">
    <property type="entry name" value="gamma-Crystallin-like"/>
    <property type="match status" value="1"/>
</dbReference>
<name>A0A0F8A4Y3_9HYPO</name>
<evidence type="ECO:0000256" key="2">
    <source>
        <dbReference type="ARBA" id="ARBA00022737"/>
    </source>
</evidence>
<dbReference type="EMBL" id="KQ030526">
    <property type="protein sequence ID" value="KJZ74379.1"/>
    <property type="molecule type" value="Genomic_DNA"/>
</dbReference>
<gene>
    <name evidence="5" type="ORF">HIM_06189</name>
</gene>
<dbReference type="AlphaFoldDB" id="A0A0F8A4Y3"/>
<keyword evidence="2" id="KW-0677">Repeat</keyword>
<proteinExistence type="inferred from homology"/>